<dbReference type="EMBL" id="JBEDUW010000002">
    <property type="protein sequence ID" value="KAK9946901.1"/>
    <property type="molecule type" value="Genomic_DNA"/>
</dbReference>
<dbReference type="InterPro" id="IPR035669">
    <property type="entry name" value="SGNH_plant_lipase-like"/>
</dbReference>
<dbReference type="GO" id="GO:0016298">
    <property type="term" value="F:lipase activity"/>
    <property type="evidence" value="ECO:0007669"/>
    <property type="project" value="InterPro"/>
</dbReference>
<keyword evidence="2" id="KW-0732">Signal</keyword>
<dbReference type="PANTHER" id="PTHR45642:SF147">
    <property type="entry name" value="GDSL ESTERASE_LIPASE EXL3"/>
    <property type="match status" value="1"/>
</dbReference>
<reference evidence="3 4" key="1">
    <citation type="journal article" date="2023" name="G3 (Bethesda)">
        <title>A chromosome-length genome assembly and annotation of blackberry (Rubus argutus, cv. 'Hillquist').</title>
        <authorList>
            <person name="Bruna T."/>
            <person name="Aryal R."/>
            <person name="Dudchenko O."/>
            <person name="Sargent D.J."/>
            <person name="Mead D."/>
            <person name="Buti M."/>
            <person name="Cavallini A."/>
            <person name="Hytonen T."/>
            <person name="Andres J."/>
            <person name="Pham M."/>
            <person name="Weisz D."/>
            <person name="Mascagni F."/>
            <person name="Usai G."/>
            <person name="Natali L."/>
            <person name="Bassil N."/>
            <person name="Fernandez G.E."/>
            <person name="Lomsadze A."/>
            <person name="Armour M."/>
            <person name="Olukolu B."/>
            <person name="Poorten T."/>
            <person name="Britton C."/>
            <person name="Davik J."/>
            <person name="Ashrafi H."/>
            <person name="Aiden E.L."/>
            <person name="Borodovsky M."/>
            <person name="Worthington M."/>
        </authorList>
    </citation>
    <scope>NUCLEOTIDE SEQUENCE [LARGE SCALE GENOMIC DNA]</scope>
    <source>
        <strain evidence="3">PI 553951</strain>
    </source>
</reference>
<dbReference type="PROSITE" id="PS01098">
    <property type="entry name" value="LIPASE_GDSL_SER"/>
    <property type="match status" value="1"/>
</dbReference>
<dbReference type="GO" id="GO:0006629">
    <property type="term" value="P:lipid metabolic process"/>
    <property type="evidence" value="ECO:0007669"/>
    <property type="project" value="InterPro"/>
</dbReference>
<accession>A0AAW1YFI2</accession>
<evidence type="ECO:0000256" key="1">
    <source>
        <dbReference type="ARBA" id="ARBA00008668"/>
    </source>
</evidence>
<dbReference type="InterPro" id="IPR050592">
    <property type="entry name" value="GDSL_lipolytic_enzyme"/>
</dbReference>
<feature type="chain" id="PRO_5043912424" description="GDSL esterase/lipase EXL3" evidence="2">
    <location>
        <begin position="22"/>
        <end position="368"/>
    </location>
</feature>
<dbReference type="SUPFAM" id="SSF52266">
    <property type="entry name" value="SGNH hydrolase"/>
    <property type="match status" value="1"/>
</dbReference>
<protein>
    <recommendedName>
        <fullName evidence="5">GDSL esterase/lipase EXL3</fullName>
    </recommendedName>
</protein>
<gene>
    <name evidence="3" type="ORF">M0R45_012341</name>
</gene>
<evidence type="ECO:0000313" key="3">
    <source>
        <dbReference type="EMBL" id="KAK9946901.1"/>
    </source>
</evidence>
<comment type="similarity">
    <text evidence="1">Belongs to the 'GDSL' lipolytic enzyme family.</text>
</comment>
<comment type="caution">
    <text evidence="3">The sequence shown here is derived from an EMBL/GenBank/DDBJ whole genome shotgun (WGS) entry which is preliminary data.</text>
</comment>
<dbReference type="AlphaFoldDB" id="A0AAW1YFI2"/>
<dbReference type="FunFam" id="3.40.50.1110:FF:000003">
    <property type="entry name" value="GDSL esterase/lipase APG"/>
    <property type="match status" value="1"/>
</dbReference>
<dbReference type="Proteomes" id="UP001457282">
    <property type="component" value="Unassembled WGS sequence"/>
</dbReference>
<sequence>MTYNFLWLFLSLDLIFTCALAIVKLPKNATVPAVFMFGDSIVDTGNNNDLTTIVKSNFPPYGRDFPGGVPTGRFSNGKIPSDFVVEELGIKEYLPAYLDPDLQENDLLTGVNFASSGSGFDPLTSTIVKAMPLSEQLKMLKECIEKLNKYVGEEKANNIIRNSFFMVETGSDDLVNTYYHTPTRFLQYDIYAYTDLMLNEASGFVQKLYEVGARRIGMISVPPVGCLPAQRTLAGGIERRCVKKYNEAAELFNTKLSAMADSQNNNLSDARVVFMDAYNPFLYILQNRHKYGFEVVNKGCCGTGIIEVGFLCNRWDPNTCTNVSRYVFWDSYHPTEKAYQILVHQVLQNSIHSFFSSSKLEAAIDPVT</sequence>
<evidence type="ECO:0000313" key="4">
    <source>
        <dbReference type="Proteomes" id="UP001457282"/>
    </source>
</evidence>
<dbReference type="Gene3D" id="3.40.50.1110">
    <property type="entry name" value="SGNH hydrolase"/>
    <property type="match status" value="1"/>
</dbReference>
<keyword evidence="4" id="KW-1185">Reference proteome</keyword>
<dbReference type="InterPro" id="IPR008265">
    <property type="entry name" value="Lipase_GDSL_AS"/>
</dbReference>
<proteinExistence type="inferred from homology"/>
<feature type="signal peptide" evidence="2">
    <location>
        <begin position="1"/>
        <end position="21"/>
    </location>
</feature>
<dbReference type="InterPro" id="IPR001087">
    <property type="entry name" value="GDSL"/>
</dbReference>
<evidence type="ECO:0008006" key="5">
    <source>
        <dbReference type="Google" id="ProtNLM"/>
    </source>
</evidence>
<dbReference type="Pfam" id="PF00657">
    <property type="entry name" value="Lipase_GDSL"/>
    <property type="match status" value="1"/>
</dbReference>
<organism evidence="3 4">
    <name type="scientific">Rubus argutus</name>
    <name type="common">Southern blackberry</name>
    <dbReference type="NCBI Taxonomy" id="59490"/>
    <lineage>
        <taxon>Eukaryota</taxon>
        <taxon>Viridiplantae</taxon>
        <taxon>Streptophyta</taxon>
        <taxon>Embryophyta</taxon>
        <taxon>Tracheophyta</taxon>
        <taxon>Spermatophyta</taxon>
        <taxon>Magnoliopsida</taxon>
        <taxon>eudicotyledons</taxon>
        <taxon>Gunneridae</taxon>
        <taxon>Pentapetalae</taxon>
        <taxon>rosids</taxon>
        <taxon>fabids</taxon>
        <taxon>Rosales</taxon>
        <taxon>Rosaceae</taxon>
        <taxon>Rosoideae</taxon>
        <taxon>Rosoideae incertae sedis</taxon>
        <taxon>Rubus</taxon>
    </lineage>
</organism>
<dbReference type="CDD" id="cd01837">
    <property type="entry name" value="SGNH_plant_lipase_like"/>
    <property type="match status" value="1"/>
</dbReference>
<dbReference type="PANTHER" id="PTHR45642">
    <property type="entry name" value="GDSL ESTERASE/LIPASE EXL3"/>
    <property type="match status" value="1"/>
</dbReference>
<name>A0AAW1YFI2_RUBAR</name>
<evidence type="ECO:0000256" key="2">
    <source>
        <dbReference type="SAM" id="SignalP"/>
    </source>
</evidence>
<dbReference type="GO" id="GO:0005576">
    <property type="term" value="C:extracellular region"/>
    <property type="evidence" value="ECO:0007669"/>
    <property type="project" value="TreeGrafter"/>
</dbReference>
<dbReference type="InterPro" id="IPR036514">
    <property type="entry name" value="SGNH_hydro_sf"/>
</dbReference>